<evidence type="ECO:0000313" key="8">
    <source>
        <dbReference type="EMBL" id="SHF43254.1"/>
    </source>
</evidence>
<evidence type="ECO:0000313" key="9">
    <source>
        <dbReference type="Proteomes" id="UP000183987"/>
    </source>
</evidence>
<dbReference type="SUPFAM" id="SSF103481">
    <property type="entry name" value="Multidrug resistance efflux transporter EmrE"/>
    <property type="match status" value="2"/>
</dbReference>
<reference evidence="9" key="1">
    <citation type="submission" date="2016-11" db="EMBL/GenBank/DDBJ databases">
        <authorList>
            <person name="Varghese N."/>
            <person name="Submissions S."/>
        </authorList>
    </citation>
    <scope>NUCLEOTIDE SEQUENCE [LARGE SCALE GENOMIC DNA]</scope>
    <source>
        <strain evidence="9">DSM 29326</strain>
    </source>
</reference>
<dbReference type="Pfam" id="PF00892">
    <property type="entry name" value="EamA"/>
    <property type="match status" value="2"/>
</dbReference>
<dbReference type="InterPro" id="IPR000620">
    <property type="entry name" value="EamA_dom"/>
</dbReference>
<dbReference type="PANTHER" id="PTHR32322">
    <property type="entry name" value="INNER MEMBRANE TRANSPORTER"/>
    <property type="match status" value="1"/>
</dbReference>
<evidence type="ECO:0000256" key="4">
    <source>
        <dbReference type="ARBA" id="ARBA00022989"/>
    </source>
</evidence>
<dbReference type="GO" id="GO:0016020">
    <property type="term" value="C:membrane"/>
    <property type="evidence" value="ECO:0007669"/>
    <property type="project" value="UniProtKB-SubCell"/>
</dbReference>
<sequence length="308" mass="32092">MNERLRLTLLLMALGAGWGMTQPLTKITVSGGYQPLGLVFWQLAIGAVVLGALLWRRLGRIPVVPSALMVWLFIAVMGTVLPNSASFRAAATLPSGIMSIVIASVPMFAFPIALVLGVDRFSAPRLAGLLLGLGGVALIALPQAALPDRAMVAVLPLALVAPFCYAVEANGVARWGTAGLDPVQVLFGASVTGALIAGPLAWATGQFFVPHPPFVLQDATLLAAALINIVVYTTYVWLVGRAGATFAGQVAYLVTGFGVLWAMLLLGERYSLWVWAALALMAAGLTLVRPRDPVAPAVANGESGTPST</sequence>
<gene>
    <name evidence="8" type="ORF">SAMN05444339_10664</name>
</gene>
<feature type="domain" description="EamA" evidence="7">
    <location>
        <begin position="9"/>
        <end position="140"/>
    </location>
</feature>
<feature type="transmembrane region" description="Helical" evidence="6">
    <location>
        <begin position="33"/>
        <end position="55"/>
    </location>
</feature>
<feature type="transmembrane region" description="Helical" evidence="6">
    <location>
        <begin position="270"/>
        <end position="288"/>
    </location>
</feature>
<evidence type="ECO:0000256" key="3">
    <source>
        <dbReference type="ARBA" id="ARBA00022692"/>
    </source>
</evidence>
<dbReference type="Proteomes" id="UP000183987">
    <property type="component" value="Unassembled WGS sequence"/>
</dbReference>
<dbReference type="PANTHER" id="PTHR32322:SF2">
    <property type="entry name" value="EAMA DOMAIN-CONTAINING PROTEIN"/>
    <property type="match status" value="1"/>
</dbReference>
<organism evidence="8 9">
    <name type="scientific">Loktanella atrilutea</name>
    <dbReference type="NCBI Taxonomy" id="366533"/>
    <lineage>
        <taxon>Bacteria</taxon>
        <taxon>Pseudomonadati</taxon>
        <taxon>Pseudomonadota</taxon>
        <taxon>Alphaproteobacteria</taxon>
        <taxon>Rhodobacterales</taxon>
        <taxon>Roseobacteraceae</taxon>
        <taxon>Loktanella</taxon>
    </lineage>
</organism>
<name>A0A1M5BL19_LOKAT</name>
<keyword evidence="3 6" id="KW-0812">Transmembrane</keyword>
<comment type="subcellular location">
    <subcellularLocation>
        <location evidence="1">Membrane</location>
        <topology evidence="1">Multi-pass membrane protein</topology>
    </subcellularLocation>
</comment>
<evidence type="ECO:0000259" key="7">
    <source>
        <dbReference type="Pfam" id="PF00892"/>
    </source>
</evidence>
<feature type="domain" description="EamA" evidence="7">
    <location>
        <begin position="157"/>
        <end position="288"/>
    </location>
</feature>
<feature type="transmembrane region" description="Helical" evidence="6">
    <location>
        <begin position="246"/>
        <end position="264"/>
    </location>
</feature>
<feature type="transmembrane region" description="Helical" evidence="6">
    <location>
        <begin position="221"/>
        <end position="239"/>
    </location>
</feature>
<dbReference type="RefSeq" id="WP_245810670.1">
    <property type="nucleotide sequence ID" value="NZ_FQUE01000006.1"/>
</dbReference>
<evidence type="ECO:0000256" key="1">
    <source>
        <dbReference type="ARBA" id="ARBA00004141"/>
    </source>
</evidence>
<evidence type="ECO:0000256" key="6">
    <source>
        <dbReference type="SAM" id="Phobius"/>
    </source>
</evidence>
<keyword evidence="4 6" id="KW-1133">Transmembrane helix</keyword>
<dbReference type="EMBL" id="FQUE01000006">
    <property type="protein sequence ID" value="SHF43254.1"/>
    <property type="molecule type" value="Genomic_DNA"/>
</dbReference>
<evidence type="ECO:0000256" key="5">
    <source>
        <dbReference type="ARBA" id="ARBA00023136"/>
    </source>
</evidence>
<feature type="transmembrane region" description="Helical" evidence="6">
    <location>
        <begin position="97"/>
        <end position="119"/>
    </location>
</feature>
<accession>A0A1M5BL19</accession>
<dbReference type="STRING" id="366533.SAMN05444339_10664"/>
<evidence type="ECO:0000256" key="2">
    <source>
        <dbReference type="ARBA" id="ARBA00007362"/>
    </source>
</evidence>
<feature type="transmembrane region" description="Helical" evidence="6">
    <location>
        <begin position="185"/>
        <end position="209"/>
    </location>
</feature>
<dbReference type="InterPro" id="IPR050638">
    <property type="entry name" value="AA-Vitamin_Transporters"/>
</dbReference>
<dbReference type="InterPro" id="IPR037185">
    <property type="entry name" value="EmrE-like"/>
</dbReference>
<keyword evidence="9" id="KW-1185">Reference proteome</keyword>
<protein>
    <submittedName>
        <fullName evidence="8">EamA-like transporter family protein</fullName>
    </submittedName>
</protein>
<feature type="transmembrane region" description="Helical" evidence="6">
    <location>
        <begin position="151"/>
        <end position="173"/>
    </location>
</feature>
<proteinExistence type="inferred from homology"/>
<feature type="transmembrane region" description="Helical" evidence="6">
    <location>
        <begin position="67"/>
        <end position="85"/>
    </location>
</feature>
<feature type="transmembrane region" description="Helical" evidence="6">
    <location>
        <begin position="126"/>
        <end position="145"/>
    </location>
</feature>
<dbReference type="AlphaFoldDB" id="A0A1M5BL19"/>
<comment type="similarity">
    <text evidence="2">Belongs to the EamA transporter family.</text>
</comment>
<keyword evidence="5 6" id="KW-0472">Membrane</keyword>